<name>A0A5N6M2X9_9ASTR</name>
<protein>
    <submittedName>
        <fullName evidence="2">Uncharacterized protein</fullName>
    </submittedName>
</protein>
<gene>
    <name evidence="2" type="ORF">E3N88_36164</name>
</gene>
<organism evidence="2 3">
    <name type="scientific">Mikania micrantha</name>
    <name type="common">bitter vine</name>
    <dbReference type="NCBI Taxonomy" id="192012"/>
    <lineage>
        <taxon>Eukaryota</taxon>
        <taxon>Viridiplantae</taxon>
        <taxon>Streptophyta</taxon>
        <taxon>Embryophyta</taxon>
        <taxon>Tracheophyta</taxon>
        <taxon>Spermatophyta</taxon>
        <taxon>Magnoliopsida</taxon>
        <taxon>eudicotyledons</taxon>
        <taxon>Gunneridae</taxon>
        <taxon>Pentapetalae</taxon>
        <taxon>asterids</taxon>
        <taxon>campanulids</taxon>
        <taxon>Asterales</taxon>
        <taxon>Asteraceae</taxon>
        <taxon>Asteroideae</taxon>
        <taxon>Heliantheae alliance</taxon>
        <taxon>Eupatorieae</taxon>
        <taxon>Mikania</taxon>
    </lineage>
</organism>
<evidence type="ECO:0000313" key="3">
    <source>
        <dbReference type="Proteomes" id="UP000326396"/>
    </source>
</evidence>
<dbReference type="OrthoDB" id="696504at2759"/>
<evidence type="ECO:0000256" key="1">
    <source>
        <dbReference type="SAM" id="MobiDB-lite"/>
    </source>
</evidence>
<feature type="compositionally biased region" description="Basic and acidic residues" evidence="1">
    <location>
        <begin position="19"/>
        <end position="28"/>
    </location>
</feature>
<accession>A0A5N6M2X9</accession>
<sequence>MTQADSAPIAPACVAGDQKIAEEPRDQDIPESTAVDYAPAESFWLSKDAEFDWFDRNAFLERKESIKGNSNSINLNPIVNTSYSNANTSSISAFLNSKAAQKTKYADSKRRNCKLANILLFPKRLDSIGREPAVVSMTEPSSPKVSCLGRVRSKSCTRRRKFNRPESEPEKPVTHRVKTGKLKKRGFMFCIQSLFRSVCHGSRNSGKSLPEINERPEYSAPRRNNVSCFRSESVLVQPKTCDLGDARC</sequence>
<dbReference type="PANTHER" id="PTHR34120:SF28">
    <property type="entry name" value="CALCIUM_CALMODULIN-DEPENDENT PROTEIN KINASE"/>
    <property type="match status" value="1"/>
</dbReference>
<proteinExistence type="predicted"/>
<feature type="region of interest" description="Disordered" evidence="1">
    <location>
        <begin position="1"/>
        <end position="32"/>
    </location>
</feature>
<dbReference type="Proteomes" id="UP000326396">
    <property type="component" value="Linkage Group LG7"/>
</dbReference>
<comment type="caution">
    <text evidence="2">The sequence shown here is derived from an EMBL/GenBank/DDBJ whole genome shotgun (WGS) entry which is preliminary data.</text>
</comment>
<dbReference type="EMBL" id="SZYD01000017">
    <property type="protein sequence ID" value="KAD3068284.1"/>
    <property type="molecule type" value="Genomic_DNA"/>
</dbReference>
<keyword evidence="3" id="KW-1185">Reference proteome</keyword>
<dbReference type="PANTHER" id="PTHR34120">
    <property type="entry name" value="EXPRESSED PROTEIN"/>
    <property type="match status" value="1"/>
</dbReference>
<dbReference type="AlphaFoldDB" id="A0A5N6M2X9"/>
<reference evidence="2 3" key="1">
    <citation type="submission" date="2019-05" db="EMBL/GenBank/DDBJ databases">
        <title>Mikania micrantha, genome provides insights into the molecular mechanism of rapid growth.</title>
        <authorList>
            <person name="Liu B."/>
        </authorList>
    </citation>
    <scope>NUCLEOTIDE SEQUENCE [LARGE SCALE GENOMIC DNA]</scope>
    <source>
        <strain evidence="2">NLD-2019</strain>
        <tissue evidence="2">Leaf</tissue>
    </source>
</reference>
<evidence type="ECO:0000313" key="2">
    <source>
        <dbReference type="EMBL" id="KAD3068284.1"/>
    </source>
</evidence>